<comment type="caution">
    <text evidence="1">The sequence shown here is derived from an EMBL/GenBank/DDBJ whole genome shotgun (WGS) entry which is preliminary data.</text>
</comment>
<reference evidence="1" key="1">
    <citation type="submission" date="2023-05" db="EMBL/GenBank/DDBJ databases">
        <title>Nepenthes gracilis genome sequencing.</title>
        <authorList>
            <person name="Fukushima K."/>
        </authorList>
    </citation>
    <scope>NUCLEOTIDE SEQUENCE</scope>
    <source>
        <strain evidence="1">SING2019-196</strain>
    </source>
</reference>
<name>A0AAD3S327_NEPGR</name>
<dbReference type="EMBL" id="BSYO01000004">
    <property type="protein sequence ID" value="GMH03461.1"/>
    <property type="molecule type" value="Genomic_DNA"/>
</dbReference>
<evidence type="ECO:0000313" key="1">
    <source>
        <dbReference type="EMBL" id="GMH03461.1"/>
    </source>
</evidence>
<dbReference type="Proteomes" id="UP001279734">
    <property type="component" value="Unassembled WGS sequence"/>
</dbReference>
<protein>
    <submittedName>
        <fullName evidence="1">Uncharacterized protein</fullName>
    </submittedName>
</protein>
<proteinExistence type="predicted"/>
<evidence type="ECO:0000313" key="2">
    <source>
        <dbReference type="Proteomes" id="UP001279734"/>
    </source>
</evidence>
<organism evidence="1 2">
    <name type="scientific">Nepenthes gracilis</name>
    <name type="common">Slender pitcher plant</name>
    <dbReference type="NCBI Taxonomy" id="150966"/>
    <lineage>
        <taxon>Eukaryota</taxon>
        <taxon>Viridiplantae</taxon>
        <taxon>Streptophyta</taxon>
        <taxon>Embryophyta</taxon>
        <taxon>Tracheophyta</taxon>
        <taxon>Spermatophyta</taxon>
        <taxon>Magnoliopsida</taxon>
        <taxon>eudicotyledons</taxon>
        <taxon>Gunneridae</taxon>
        <taxon>Pentapetalae</taxon>
        <taxon>Caryophyllales</taxon>
        <taxon>Nepenthaceae</taxon>
        <taxon>Nepenthes</taxon>
    </lineage>
</organism>
<sequence>MGSAVFPCCYPRITDVSGADLKNWVAMKSAYQPDCASSALLFELCEVCEFDVCGAEIDEGVLLVTISMLEVLDSIGSTDAAGGIGCLPAVAISWCCFRRLSGTPVVTGMCTVVFSVFVVEQGMAEMYPLLAHVTDGARSRDATSAVLGKSPVEWLRMGLCCSGERCHADARWKR</sequence>
<gene>
    <name evidence="1" type="ORF">Nepgr_005300</name>
</gene>
<dbReference type="AlphaFoldDB" id="A0AAD3S327"/>
<keyword evidence="2" id="KW-1185">Reference proteome</keyword>
<accession>A0AAD3S327</accession>